<dbReference type="Proteomes" id="UP000515203">
    <property type="component" value="Unplaced"/>
</dbReference>
<feature type="non-terminal residue" evidence="16">
    <location>
        <position position="216"/>
    </location>
</feature>
<keyword evidence="9 14" id="KW-0560">Oxidoreductase</keyword>
<dbReference type="AlphaFoldDB" id="A0A6P3G0J9"/>
<evidence type="ECO:0000256" key="1">
    <source>
        <dbReference type="ARBA" id="ARBA00001971"/>
    </source>
</evidence>
<dbReference type="GO" id="GO:0050649">
    <property type="term" value="F:testosterone 6-beta-hydroxylase activity"/>
    <property type="evidence" value="ECO:0007669"/>
    <property type="project" value="TreeGrafter"/>
</dbReference>
<dbReference type="PANTHER" id="PTHR24302:SF38">
    <property type="entry name" value="CYTOCHROME P450 3A5"/>
    <property type="match status" value="1"/>
</dbReference>
<dbReference type="GO" id="GO:0020037">
    <property type="term" value="F:heme binding"/>
    <property type="evidence" value="ECO:0007669"/>
    <property type="project" value="UniProtKB-UniRule"/>
</dbReference>
<dbReference type="FunFam" id="1.10.630.10:FF:000182">
    <property type="entry name" value="Cytochrome P450 3A4"/>
    <property type="match status" value="1"/>
</dbReference>
<dbReference type="PANTHER" id="PTHR24302">
    <property type="entry name" value="CYTOCHROME P450 FAMILY 3"/>
    <property type="match status" value="1"/>
</dbReference>
<evidence type="ECO:0000256" key="12">
    <source>
        <dbReference type="ARBA" id="ARBA00023136"/>
    </source>
</evidence>
<keyword evidence="15" id="KW-1185">Reference proteome</keyword>
<dbReference type="PRINTS" id="PR00464">
    <property type="entry name" value="EP450II"/>
</dbReference>
<name>A0A6P3G0J9_OCTDE</name>
<organism evidence="15 16">
    <name type="scientific">Octodon degus</name>
    <name type="common">Degu</name>
    <name type="synonym">Sciurus degus</name>
    <dbReference type="NCBI Taxonomy" id="10160"/>
    <lineage>
        <taxon>Eukaryota</taxon>
        <taxon>Metazoa</taxon>
        <taxon>Chordata</taxon>
        <taxon>Craniata</taxon>
        <taxon>Vertebrata</taxon>
        <taxon>Euteleostomi</taxon>
        <taxon>Mammalia</taxon>
        <taxon>Eutheria</taxon>
        <taxon>Euarchontoglires</taxon>
        <taxon>Glires</taxon>
        <taxon>Rodentia</taxon>
        <taxon>Hystricomorpha</taxon>
        <taxon>Octodontidae</taxon>
        <taxon>Octodon</taxon>
    </lineage>
</organism>
<dbReference type="InterPro" id="IPR008072">
    <property type="entry name" value="Cyt_P450_E_CYP3A"/>
</dbReference>
<evidence type="ECO:0000313" key="16">
    <source>
        <dbReference type="RefSeq" id="XP_004648758.1"/>
    </source>
</evidence>
<evidence type="ECO:0000256" key="6">
    <source>
        <dbReference type="ARBA" id="ARBA00022723"/>
    </source>
</evidence>
<evidence type="ECO:0000256" key="4">
    <source>
        <dbReference type="ARBA" id="ARBA00010617"/>
    </source>
</evidence>
<dbReference type="GO" id="GO:0008202">
    <property type="term" value="P:steroid metabolic process"/>
    <property type="evidence" value="ECO:0007669"/>
    <property type="project" value="TreeGrafter"/>
</dbReference>
<accession>A0A6P3G0J9</accession>
<keyword evidence="5 14" id="KW-0349">Heme</keyword>
<keyword evidence="7 14" id="KW-0256">Endoplasmic reticulum</keyword>
<evidence type="ECO:0000256" key="2">
    <source>
        <dbReference type="ARBA" id="ARBA00004174"/>
    </source>
</evidence>
<dbReference type="InterPro" id="IPR001128">
    <property type="entry name" value="Cyt_P450"/>
</dbReference>
<dbReference type="GO" id="GO:0016712">
    <property type="term" value="F:oxidoreductase activity, acting on paired donors, with incorporation or reduction of molecular oxygen, reduced flavin or flavoprotein as one donor, and incorporation of one atom of oxygen"/>
    <property type="evidence" value="ECO:0007669"/>
    <property type="project" value="UniProtKB-EC"/>
</dbReference>
<evidence type="ECO:0000256" key="10">
    <source>
        <dbReference type="ARBA" id="ARBA00023004"/>
    </source>
</evidence>
<comment type="catalytic activity">
    <reaction evidence="13 14">
        <text>an organic molecule + reduced [NADPH--hemoprotein reductase] + O2 = an alcohol + oxidized [NADPH--hemoprotein reductase] + H2O + H(+)</text>
        <dbReference type="Rhea" id="RHEA:17149"/>
        <dbReference type="Rhea" id="RHEA-COMP:11964"/>
        <dbReference type="Rhea" id="RHEA-COMP:11965"/>
        <dbReference type="ChEBI" id="CHEBI:15377"/>
        <dbReference type="ChEBI" id="CHEBI:15378"/>
        <dbReference type="ChEBI" id="CHEBI:15379"/>
        <dbReference type="ChEBI" id="CHEBI:30879"/>
        <dbReference type="ChEBI" id="CHEBI:57618"/>
        <dbReference type="ChEBI" id="CHEBI:58210"/>
        <dbReference type="ChEBI" id="CHEBI:142491"/>
        <dbReference type="EC" id="1.14.14.1"/>
    </reaction>
</comment>
<protein>
    <recommendedName>
        <fullName evidence="14">Cytochrome P450 3A</fullName>
        <ecNumber evidence="14">1.14.14.-</ecNumber>
    </recommendedName>
</protein>
<keyword evidence="10 14" id="KW-0408">Iron</keyword>
<dbReference type="SUPFAM" id="SSF48264">
    <property type="entry name" value="Cytochrome P450"/>
    <property type="match status" value="1"/>
</dbReference>
<evidence type="ECO:0000313" key="15">
    <source>
        <dbReference type="Proteomes" id="UP000515203"/>
    </source>
</evidence>
<comment type="cofactor">
    <cofactor evidence="1 14">
        <name>heme</name>
        <dbReference type="ChEBI" id="CHEBI:30413"/>
    </cofactor>
</comment>
<dbReference type="InParanoid" id="A0A6P3G0J9"/>
<dbReference type="InterPro" id="IPR036396">
    <property type="entry name" value="Cyt_P450_sf"/>
</dbReference>
<evidence type="ECO:0000256" key="7">
    <source>
        <dbReference type="ARBA" id="ARBA00022824"/>
    </source>
</evidence>
<dbReference type="EC" id="1.14.14.-" evidence="14"/>
<dbReference type="Pfam" id="PF00067">
    <property type="entry name" value="p450"/>
    <property type="match status" value="1"/>
</dbReference>
<comment type="subcellular location">
    <subcellularLocation>
        <location evidence="3 14">Endoplasmic reticulum membrane</location>
        <topology evidence="3">Peripheral membrane protein</topology>
    </subcellularLocation>
    <subcellularLocation>
        <location evidence="2 14">Microsome membrane</location>
        <topology evidence="2">Peripheral membrane protein</topology>
    </subcellularLocation>
</comment>
<dbReference type="GeneID" id="101561014"/>
<proteinExistence type="inferred from homology"/>
<evidence type="ECO:0000256" key="5">
    <source>
        <dbReference type="ARBA" id="ARBA00022617"/>
    </source>
</evidence>
<dbReference type="GO" id="GO:0070989">
    <property type="term" value="P:oxidative demethylation"/>
    <property type="evidence" value="ECO:0007669"/>
    <property type="project" value="TreeGrafter"/>
</dbReference>
<reference evidence="16" key="1">
    <citation type="submission" date="2025-08" db="UniProtKB">
        <authorList>
            <consortium name="RefSeq"/>
        </authorList>
    </citation>
    <scope>IDENTIFICATION</scope>
</reference>
<evidence type="ECO:0000256" key="14">
    <source>
        <dbReference type="RuleBase" id="RU368049"/>
    </source>
</evidence>
<dbReference type="Gene3D" id="1.10.630.10">
    <property type="entry name" value="Cytochrome P450"/>
    <property type="match status" value="1"/>
</dbReference>
<keyword evidence="8 14" id="KW-0492">Microsome</keyword>
<evidence type="ECO:0000256" key="9">
    <source>
        <dbReference type="ARBA" id="ARBA00023002"/>
    </source>
</evidence>
<dbReference type="GO" id="GO:0005789">
    <property type="term" value="C:endoplasmic reticulum membrane"/>
    <property type="evidence" value="ECO:0007669"/>
    <property type="project" value="UniProtKB-SubCell"/>
</dbReference>
<gene>
    <name evidence="16" type="primary">LOC101561014</name>
</gene>
<dbReference type="RefSeq" id="XP_004648758.1">
    <property type="nucleotide sequence ID" value="XM_004648701.1"/>
</dbReference>
<sequence>MYIKFLTQDVGFCFIFRYGTHTHGRFKNLGIPGPKPLPFLGNLLSYSKGPWLFDTECHRKYGKIWGSYEGRQPILSVTDPDVIKTVLVKEFYSVFTNHRPIRPSVLMKNSMNALEDEQWKRVRTLLSPTFSSGKLKEMFPIIEQYTDVLLKNLKREAEKSAPVSMKEIMGAYSMDVIAGTSFGVNIDSLNNPQDPFVEKVNKLLSFHFFNPLIFLG</sequence>
<comment type="function">
    <text evidence="14">Cytochromes P450 are a group of heme-thiolate monooxygenases. In liver microsomes, this enzyme is involved in an NADPH-dependent electron transport pathway. It oxidizes a variety of structurally unrelated compounds, including steroids, fatty acids, and xenobiotics.</text>
</comment>
<evidence type="ECO:0000256" key="13">
    <source>
        <dbReference type="ARBA" id="ARBA00047827"/>
    </source>
</evidence>
<evidence type="ECO:0000256" key="11">
    <source>
        <dbReference type="ARBA" id="ARBA00023033"/>
    </source>
</evidence>
<dbReference type="GO" id="GO:0005506">
    <property type="term" value="F:iron ion binding"/>
    <property type="evidence" value="ECO:0007669"/>
    <property type="project" value="UniProtKB-UniRule"/>
</dbReference>
<evidence type="ECO:0000256" key="8">
    <source>
        <dbReference type="ARBA" id="ARBA00022848"/>
    </source>
</evidence>
<dbReference type="PRINTS" id="PR01689">
    <property type="entry name" value="EP450IICYP3A"/>
</dbReference>
<keyword evidence="11 14" id="KW-0503">Monooxygenase</keyword>
<comment type="similarity">
    <text evidence="4 14">Belongs to the cytochrome P450 family.</text>
</comment>
<dbReference type="InterPro" id="IPR050705">
    <property type="entry name" value="Cytochrome_P450_3A"/>
</dbReference>
<evidence type="ECO:0000256" key="3">
    <source>
        <dbReference type="ARBA" id="ARBA00004406"/>
    </source>
</evidence>
<keyword evidence="12" id="KW-0472">Membrane</keyword>
<dbReference type="InterPro" id="IPR002402">
    <property type="entry name" value="Cyt_P450_E_grp-II"/>
</dbReference>
<dbReference type="OrthoDB" id="1470350at2759"/>
<keyword evidence="6 14" id="KW-0479">Metal-binding</keyword>